<evidence type="ECO:0000313" key="2">
    <source>
        <dbReference type="EMBL" id="CAK7337305.1"/>
    </source>
</evidence>
<gene>
    <name evidence="2" type="ORF">DCAF_LOCUS12333</name>
</gene>
<dbReference type="PANTHER" id="PTHR35459">
    <property type="entry name" value="T1N6.14 PROTEIN"/>
    <property type="match status" value="1"/>
</dbReference>
<feature type="region of interest" description="Disordered" evidence="1">
    <location>
        <begin position="1"/>
        <end position="26"/>
    </location>
</feature>
<dbReference type="PANTHER" id="PTHR35459:SF4">
    <property type="match status" value="1"/>
</dbReference>
<organism evidence="2 3">
    <name type="scientific">Dovyalis caffra</name>
    <dbReference type="NCBI Taxonomy" id="77055"/>
    <lineage>
        <taxon>Eukaryota</taxon>
        <taxon>Viridiplantae</taxon>
        <taxon>Streptophyta</taxon>
        <taxon>Embryophyta</taxon>
        <taxon>Tracheophyta</taxon>
        <taxon>Spermatophyta</taxon>
        <taxon>Magnoliopsida</taxon>
        <taxon>eudicotyledons</taxon>
        <taxon>Gunneridae</taxon>
        <taxon>Pentapetalae</taxon>
        <taxon>rosids</taxon>
        <taxon>fabids</taxon>
        <taxon>Malpighiales</taxon>
        <taxon>Salicaceae</taxon>
        <taxon>Flacourtieae</taxon>
        <taxon>Dovyalis</taxon>
    </lineage>
</organism>
<dbReference type="Proteomes" id="UP001314170">
    <property type="component" value="Unassembled WGS sequence"/>
</dbReference>
<comment type="caution">
    <text evidence="2">The sequence shown here is derived from an EMBL/GenBank/DDBJ whole genome shotgun (WGS) entry which is preliminary data.</text>
</comment>
<proteinExistence type="predicted"/>
<protein>
    <submittedName>
        <fullName evidence="2">Uncharacterized protein</fullName>
    </submittedName>
</protein>
<reference evidence="2 3" key="1">
    <citation type="submission" date="2024-01" db="EMBL/GenBank/DDBJ databases">
        <authorList>
            <person name="Waweru B."/>
        </authorList>
    </citation>
    <scope>NUCLEOTIDE SEQUENCE [LARGE SCALE GENOMIC DNA]</scope>
</reference>
<feature type="compositionally biased region" description="Polar residues" evidence="1">
    <location>
        <begin position="1"/>
        <end position="10"/>
    </location>
</feature>
<evidence type="ECO:0000313" key="3">
    <source>
        <dbReference type="Proteomes" id="UP001314170"/>
    </source>
</evidence>
<dbReference type="EMBL" id="CAWUPB010001010">
    <property type="protein sequence ID" value="CAK7337305.1"/>
    <property type="molecule type" value="Genomic_DNA"/>
</dbReference>
<dbReference type="AlphaFoldDB" id="A0AAV1RKP1"/>
<accession>A0AAV1RKP1</accession>
<evidence type="ECO:0000256" key="1">
    <source>
        <dbReference type="SAM" id="MobiDB-lite"/>
    </source>
</evidence>
<sequence length="219" mass="24514">MEEAKTNNSDRVAKDPPPPQTHSNNRKLSQVDLINSSYFKLRATVRQLRPQVIQVLQTPDFQNCKAAHELQLQMKLVMDLYSQMTTATELGKSVQGKQLSDRQQDGGIQLPKQASDISAETFNSQMKSDDVLKIRGSYVVGGSDCGWKFITWAGSRPVYYGVTKESRRNTLKKSETGGVPIATRNASRFSIIQILMIHYEPSLGIHDHKDDQTATCEGQ</sequence>
<name>A0AAV1RKP1_9ROSI</name>
<keyword evidence="3" id="KW-1185">Reference proteome</keyword>